<dbReference type="InterPro" id="IPR036390">
    <property type="entry name" value="WH_DNA-bd_sf"/>
</dbReference>
<evidence type="ECO:0000256" key="1">
    <source>
        <dbReference type="ARBA" id="ARBA00023015"/>
    </source>
</evidence>
<dbReference type="PRINTS" id="PR00778">
    <property type="entry name" value="HTHARSR"/>
</dbReference>
<dbReference type="Proteomes" id="UP001155840">
    <property type="component" value="Unassembled WGS sequence"/>
</dbReference>
<dbReference type="PANTHER" id="PTHR33154">
    <property type="entry name" value="TRANSCRIPTIONAL REGULATOR, ARSR FAMILY"/>
    <property type="match status" value="1"/>
</dbReference>
<reference evidence="5" key="1">
    <citation type="submission" date="2020-03" db="EMBL/GenBank/DDBJ databases">
        <title>Ferranicluibacter endophyticum gen. nov., sp. nov., a new genus isolated from Rubus ulmifolius Schott. stem.</title>
        <authorList>
            <person name="Roca-Couso R."/>
            <person name="Flores-Felix J.D."/>
            <person name="Igual J.M."/>
            <person name="Rivas R."/>
        </authorList>
    </citation>
    <scope>NUCLEOTIDE SEQUENCE</scope>
    <source>
        <strain evidence="5">CRRU44</strain>
    </source>
</reference>
<dbReference type="EMBL" id="JAANCM010000007">
    <property type="protein sequence ID" value="NHT77010.1"/>
    <property type="molecule type" value="Genomic_DNA"/>
</dbReference>
<dbReference type="InterPro" id="IPR001845">
    <property type="entry name" value="HTH_ArsR_DNA-bd_dom"/>
</dbReference>
<dbReference type="SMART" id="SM00418">
    <property type="entry name" value="HTH_ARSR"/>
    <property type="match status" value="1"/>
</dbReference>
<dbReference type="InterPro" id="IPR011991">
    <property type="entry name" value="ArsR-like_HTH"/>
</dbReference>
<dbReference type="GO" id="GO:0003700">
    <property type="term" value="F:DNA-binding transcription factor activity"/>
    <property type="evidence" value="ECO:0007669"/>
    <property type="project" value="InterPro"/>
</dbReference>
<proteinExistence type="predicted"/>
<dbReference type="Gene3D" id="1.10.10.10">
    <property type="entry name" value="Winged helix-like DNA-binding domain superfamily/Winged helix DNA-binding domain"/>
    <property type="match status" value="1"/>
</dbReference>
<evidence type="ECO:0000313" key="5">
    <source>
        <dbReference type="EMBL" id="NHT77010.1"/>
    </source>
</evidence>
<dbReference type="SUPFAM" id="SSF46785">
    <property type="entry name" value="Winged helix' DNA-binding domain"/>
    <property type="match status" value="1"/>
</dbReference>
<keyword evidence="2" id="KW-0238">DNA-binding</keyword>
<organism evidence="5 6">
    <name type="scientific">Ferranicluibacter rubi</name>
    <dbReference type="NCBI Taxonomy" id="2715133"/>
    <lineage>
        <taxon>Bacteria</taxon>
        <taxon>Pseudomonadati</taxon>
        <taxon>Pseudomonadota</taxon>
        <taxon>Alphaproteobacteria</taxon>
        <taxon>Hyphomicrobiales</taxon>
        <taxon>Rhizobiaceae</taxon>
        <taxon>Ferranicluibacter</taxon>
    </lineage>
</organism>
<keyword evidence="6" id="KW-1185">Reference proteome</keyword>
<evidence type="ECO:0000313" key="6">
    <source>
        <dbReference type="Proteomes" id="UP001155840"/>
    </source>
</evidence>
<name>A0AA43ZHA1_9HYPH</name>
<comment type="caution">
    <text evidence="5">The sequence shown here is derived from an EMBL/GenBank/DDBJ whole genome shotgun (WGS) entry which is preliminary data.</text>
</comment>
<protein>
    <submittedName>
        <fullName evidence="5">Winged helix-turn-helix transcriptional regulator</fullName>
    </submittedName>
</protein>
<dbReference type="InterPro" id="IPR036388">
    <property type="entry name" value="WH-like_DNA-bd_sf"/>
</dbReference>
<dbReference type="GO" id="GO:0003677">
    <property type="term" value="F:DNA binding"/>
    <property type="evidence" value="ECO:0007669"/>
    <property type="project" value="UniProtKB-KW"/>
</dbReference>
<accession>A0AA43ZHA1</accession>
<keyword evidence="3" id="KW-0804">Transcription</keyword>
<dbReference type="Pfam" id="PF01022">
    <property type="entry name" value="HTH_5"/>
    <property type="match status" value="1"/>
</dbReference>
<feature type="domain" description="HTH arsR-type" evidence="4">
    <location>
        <begin position="1"/>
        <end position="98"/>
    </location>
</feature>
<sequence>MTESQAKQAAAIITALANSARVRMTQIMLTGETQVGDLSDRVGLSQSATSQHLKIFKGLGIISQRKDKQWRYCAIEPRWVETLKRLLSIAEEHAVEDHRKPAWP</sequence>
<evidence type="ECO:0000259" key="4">
    <source>
        <dbReference type="PROSITE" id="PS50987"/>
    </source>
</evidence>
<evidence type="ECO:0000256" key="2">
    <source>
        <dbReference type="ARBA" id="ARBA00023125"/>
    </source>
</evidence>
<dbReference type="NCBIfam" id="NF033788">
    <property type="entry name" value="HTH_metalloreg"/>
    <property type="match status" value="1"/>
</dbReference>
<dbReference type="AlphaFoldDB" id="A0AA43ZHA1"/>
<dbReference type="CDD" id="cd00090">
    <property type="entry name" value="HTH_ARSR"/>
    <property type="match status" value="1"/>
</dbReference>
<dbReference type="PROSITE" id="PS50987">
    <property type="entry name" value="HTH_ARSR_2"/>
    <property type="match status" value="1"/>
</dbReference>
<evidence type="ECO:0000256" key="3">
    <source>
        <dbReference type="ARBA" id="ARBA00023163"/>
    </source>
</evidence>
<dbReference type="PANTHER" id="PTHR33154:SF33">
    <property type="entry name" value="TRANSCRIPTIONAL REPRESSOR SDPR"/>
    <property type="match status" value="1"/>
</dbReference>
<dbReference type="InterPro" id="IPR051081">
    <property type="entry name" value="HTH_MetalResp_TranReg"/>
</dbReference>
<gene>
    <name evidence="5" type="ORF">G8E10_14875</name>
</gene>
<keyword evidence="1" id="KW-0805">Transcription regulation</keyword>